<dbReference type="InterPro" id="IPR059179">
    <property type="entry name" value="MLKL-like_MCAfunc"/>
</dbReference>
<sequence length="228" mass="25143">MAPSKLDKSHKTTLKTAERLREECQTTFGLKEYLRIATVAVETFEVLAASRKEYILEIATIGTRAASAMCDIPAPGLGFLKRIMVMAVLICEIAKTVNGNREVALALALHAQDVTNSVVERANKSLHEPDSVASLRLTLEEIQAFLKLLQSRKRLGSWIFAAKDKDRFTELNNALDRALAVFTSSQGIKLTSTIRHNTQELTTLVATIHRVEDDVKGISLFFSTPASS</sequence>
<accession>A0A8H7DMB7</accession>
<organism evidence="1 2">
    <name type="scientific">Mycena sanguinolenta</name>
    <dbReference type="NCBI Taxonomy" id="230812"/>
    <lineage>
        <taxon>Eukaryota</taxon>
        <taxon>Fungi</taxon>
        <taxon>Dikarya</taxon>
        <taxon>Basidiomycota</taxon>
        <taxon>Agaricomycotina</taxon>
        <taxon>Agaricomycetes</taxon>
        <taxon>Agaricomycetidae</taxon>
        <taxon>Agaricales</taxon>
        <taxon>Marasmiineae</taxon>
        <taxon>Mycenaceae</taxon>
        <taxon>Mycena</taxon>
    </lineage>
</organism>
<protein>
    <submittedName>
        <fullName evidence="1">Uncharacterized protein</fullName>
    </submittedName>
</protein>
<evidence type="ECO:0000313" key="1">
    <source>
        <dbReference type="EMBL" id="KAF7377623.1"/>
    </source>
</evidence>
<comment type="caution">
    <text evidence="1">The sequence shown here is derived from an EMBL/GenBank/DDBJ whole genome shotgun (WGS) entry which is preliminary data.</text>
</comment>
<dbReference type="CDD" id="cd21037">
    <property type="entry name" value="MLKL_NTD"/>
    <property type="match status" value="1"/>
</dbReference>
<dbReference type="Proteomes" id="UP000623467">
    <property type="component" value="Unassembled WGS sequence"/>
</dbReference>
<dbReference type="GO" id="GO:0007166">
    <property type="term" value="P:cell surface receptor signaling pathway"/>
    <property type="evidence" value="ECO:0007669"/>
    <property type="project" value="InterPro"/>
</dbReference>
<keyword evidence="2" id="KW-1185">Reference proteome</keyword>
<dbReference type="OrthoDB" id="3042248at2759"/>
<dbReference type="Gene3D" id="1.20.930.20">
    <property type="entry name" value="Adaptor protein Cbl, N-terminal domain"/>
    <property type="match status" value="1"/>
</dbReference>
<proteinExistence type="predicted"/>
<gene>
    <name evidence="1" type="ORF">MSAN_00185100</name>
</gene>
<evidence type="ECO:0000313" key="2">
    <source>
        <dbReference type="Proteomes" id="UP000623467"/>
    </source>
</evidence>
<reference evidence="1" key="1">
    <citation type="submission" date="2020-05" db="EMBL/GenBank/DDBJ databases">
        <title>Mycena genomes resolve the evolution of fungal bioluminescence.</title>
        <authorList>
            <person name="Tsai I.J."/>
        </authorList>
    </citation>
    <scope>NUCLEOTIDE SEQUENCE</scope>
    <source>
        <strain evidence="1">160909Yilan</strain>
    </source>
</reference>
<dbReference type="AlphaFoldDB" id="A0A8H7DMB7"/>
<dbReference type="EMBL" id="JACAZH010000001">
    <property type="protein sequence ID" value="KAF7377623.1"/>
    <property type="molecule type" value="Genomic_DNA"/>
</dbReference>
<dbReference type="InterPro" id="IPR036537">
    <property type="entry name" value="Adaptor_Cbl_N_dom_sf"/>
</dbReference>
<name>A0A8H7DMB7_9AGAR</name>